<evidence type="ECO:0008006" key="4">
    <source>
        <dbReference type="Google" id="ProtNLM"/>
    </source>
</evidence>
<evidence type="ECO:0000313" key="3">
    <source>
        <dbReference type="Proteomes" id="UP001142055"/>
    </source>
</evidence>
<sequence length="174" mass="19552">MDLSDFSSLSTSDQVDPFTSDPVNQRQIYHHTIGLKRGTESGQLAGWRDGYQTGLKQGATISSELGYYEGFARSWISIMENNLIKCASHERKLSITKSLLDLCMTFPNRSSSIKQDDDVQGKLTKIRLKYRQACSMFSGVTSESRTTSISRFPGPSWNDSEPTLENSKPTDIYF</sequence>
<dbReference type="EMBL" id="JAPWDV010000003">
    <property type="protein sequence ID" value="KAJ6217231.1"/>
    <property type="molecule type" value="Genomic_DNA"/>
</dbReference>
<feature type="compositionally biased region" description="Low complexity" evidence="1">
    <location>
        <begin position="1"/>
        <end position="13"/>
    </location>
</feature>
<comment type="caution">
    <text evidence="2">The sequence shown here is derived from an EMBL/GenBank/DDBJ whole genome shotgun (WGS) entry which is preliminary data.</text>
</comment>
<feature type="region of interest" description="Disordered" evidence="1">
    <location>
        <begin position="1"/>
        <end position="21"/>
    </location>
</feature>
<feature type="region of interest" description="Disordered" evidence="1">
    <location>
        <begin position="146"/>
        <end position="174"/>
    </location>
</feature>
<dbReference type="OrthoDB" id="48036at2759"/>
<feature type="compositionally biased region" description="Polar residues" evidence="1">
    <location>
        <begin position="157"/>
        <end position="174"/>
    </location>
</feature>
<dbReference type="PANTHER" id="PTHR28532:SF1">
    <property type="entry name" value="ORAL CANCER OVEREXPRESSED 1"/>
    <property type="match status" value="1"/>
</dbReference>
<dbReference type="InterPro" id="IPR052436">
    <property type="entry name" value="LTO1_adapter"/>
</dbReference>
<keyword evidence="3" id="KW-1185">Reference proteome</keyword>
<protein>
    <recommendedName>
        <fullName evidence="4">Essential protein Yae1 N-terminal domain-containing protein</fullName>
    </recommendedName>
</protein>
<dbReference type="Proteomes" id="UP001142055">
    <property type="component" value="Chromosome 3"/>
</dbReference>
<reference evidence="2" key="1">
    <citation type="submission" date="2022-12" db="EMBL/GenBank/DDBJ databases">
        <title>Genome assemblies of Blomia tropicalis.</title>
        <authorList>
            <person name="Cui Y."/>
        </authorList>
    </citation>
    <scope>NUCLEOTIDE SEQUENCE</scope>
    <source>
        <tissue evidence="2">Adult mites</tissue>
    </source>
</reference>
<proteinExistence type="predicted"/>
<gene>
    <name evidence="2" type="ORF">RDWZM_008388</name>
</gene>
<name>A0A9Q0M1B0_BLOTA</name>
<accession>A0A9Q0M1B0</accession>
<evidence type="ECO:0000313" key="2">
    <source>
        <dbReference type="EMBL" id="KAJ6217231.1"/>
    </source>
</evidence>
<evidence type="ECO:0000256" key="1">
    <source>
        <dbReference type="SAM" id="MobiDB-lite"/>
    </source>
</evidence>
<dbReference type="AlphaFoldDB" id="A0A9Q0M1B0"/>
<organism evidence="2 3">
    <name type="scientific">Blomia tropicalis</name>
    <name type="common">Mite</name>
    <dbReference type="NCBI Taxonomy" id="40697"/>
    <lineage>
        <taxon>Eukaryota</taxon>
        <taxon>Metazoa</taxon>
        <taxon>Ecdysozoa</taxon>
        <taxon>Arthropoda</taxon>
        <taxon>Chelicerata</taxon>
        <taxon>Arachnida</taxon>
        <taxon>Acari</taxon>
        <taxon>Acariformes</taxon>
        <taxon>Sarcoptiformes</taxon>
        <taxon>Astigmata</taxon>
        <taxon>Glycyphagoidea</taxon>
        <taxon>Echimyopodidae</taxon>
        <taxon>Blomia</taxon>
    </lineage>
</organism>
<dbReference type="PANTHER" id="PTHR28532">
    <property type="entry name" value="GEO13458P1"/>
    <property type="match status" value="1"/>
</dbReference>